<feature type="non-terminal residue" evidence="1">
    <location>
        <position position="49"/>
    </location>
</feature>
<evidence type="ECO:0000313" key="1">
    <source>
        <dbReference type="EMBL" id="CAF4578878.1"/>
    </source>
</evidence>
<dbReference type="AlphaFoldDB" id="A0A8S2YU62"/>
<dbReference type="SUPFAM" id="SSF56672">
    <property type="entry name" value="DNA/RNA polymerases"/>
    <property type="match status" value="1"/>
</dbReference>
<evidence type="ECO:0000313" key="2">
    <source>
        <dbReference type="Proteomes" id="UP000676336"/>
    </source>
</evidence>
<dbReference type="EMBL" id="CAJOBI010099019">
    <property type="protein sequence ID" value="CAF4578878.1"/>
    <property type="molecule type" value="Genomic_DNA"/>
</dbReference>
<dbReference type="InterPro" id="IPR043502">
    <property type="entry name" value="DNA/RNA_pol_sf"/>
</dbReference>
<organism evidence="1 2">
    <name type="scientific">Rotaria magnacalcarata</name>
    <dbReference type="NCBI Taxonomy" id="392030"/>
    <lineage>
        <taxon>Eukaryota</taxon>
        <taxon>Metazoa</taxon>
        <taxon>Spiralia</taxon>
        <taxon>Gnathifera</taxon>
        <taxon>Rotifera</taxon>
        <taxon>Eurotatoria</taxon>
        <taxon>Bdelloidea</taxon>
        <taxon>Philodinida</taxon>
        <taxon>Philodinidae</taxon>
        <taxon>Rotaria</taxon>
    </lineage>
</organism>
<dbReference type="Proteomes" id="UP000676336">
    <property type="component" value="Unassembled WGS sequence"/>
</dbReference>
<dbReference type="InterPro" id="IPR043128">
    <property type="entry name" value="Rev_trsase/Diguanyl_cyclase"/>
</dbReference>
<protein>
    <submittedName>
        <fullName evidence="1">Uncharacterized protein</fullName>
    </submittedName>
</protein>
<reference evidence="1" key="1">
    <citation type="submission" date="2021-02" db="EMBL/GenBank/DDBJ databases">
        <authorList>
            <person name="Nowell W R."/>
        </authorList>
    </citation>
    <scope>NUCLEOTIDE SEQUENCE</scope>
</reference>
<sequence length="49" mass="5450">MNLCEPTTLAAANKFLGGKSWYRKFLPQFASVAAPIISVKNLTKPNRKK</sequence>
<accession>A0A8S2YU62</accession>
<name>A0A8S2YU62_9BILA</name>
<gene>
    <name evidence="1" type="ORF">SMN809_LOCUS38186</name>
</gene>
<proteinExistence type="predicted"/>
<comment type="caution">
    <text evidence="1">The sequence shown here is derived from an EMBL/GenBank/DDBJ whole genome shotgun (WGS) entry which is preliminary data.</text>
</comment>
<dbReference type="Gene3D" id="3.30.70.270">
    <property type="match status" value="1"/>
</dbReference>